<evidence type="ECO:0000313" key="2">
    <source>
        <dbReference type="EMBL" id="SPD72726.1"/>
    </source>
</evidence>
<dbReference type="Gene3D" id="3.40.50.11900">
    <property type="match status" value="1"/>
</dbReference>
<dbReference type="PANTHER" id="PTHR30548">
    <property type="entry name" value="2-HYDROXYGLUTARYL-COA DEHYDRATASE, D-COMPONENT-RELATED"/>
    <property type="match status" value="1"/>
</dbReference>
<organism evidence="2">
    <name type="scientific">uncultured Desulfobacterium sp</name>
    <dbReference type="NCBI Taxonomy" id="201089"/>
    <lineage>
        <taxon>Bacteria</taxon>
        <taxon>Pseudomonadati</taxon>
        <taxon>Thermodesulfobacteriota</taxon>
        <taxon>Desulfobacteria</taxon>
        <taxon>Desulfobacterales</taxon>
        <taxon>Desulfobacteriaceae</taxon>
        <taxon>Desulfobacterium</taxon>
        <taxon>environmental samples</taxon>
    </lineage>
</organism>
<name>A0A445MTD3_9BACT</name>
<gene>
    <name evidence="2" type="ORF">PITCH_A1510015</name>
</gene>
<dbReference type="InterPro" id="IPR010327">
    <property type="entry name" value="FldB/FldC_alpha/beta"/>
</dbReference>
<dbReference type="Pfam" id="PF06050">
    <property type="entry name" value="HGD-D"/>
    <property type="match status" value="1"/>
</dbReference>
<accession>A0A445MTD3</accession>
<dbReference type="Gene3D" id="3.40.50.11890">
    <property type="match status" value="1"/>
</dbReference>
<proteinExistence type="inferred from homology"/>
<dbReference type="EMBL" id="OJIN01000059">
    <property type="protein sequence ID" value="SPD72726.1"/>
    <property type="molecule type" value="Genomic_DNA"/>
</dbReference>
<dbReference type="AlphaFoldDB" id="A0A445MTD3"/>
<reference evidence="2" key="1">
    <citation type="submission" date="2018-01" db="EMBL/GenBank/DDBJ databases">
        <authorList>
            <person name="Regsiter A."/>
            <person name="William W."/>
        </authorList>
    </citation>
    <scope>NUCLEOTIDE SEQUENCE</scope>
    <source>
        <strain evidence="2">TRIP AH-1</strain>
    </source>
</reference>
<dbReference type="PANTHER" id="PTHR30548:SF3">
    <property type="entry name" value="2-HYDROXYACYL-COA DEHYDRATASE"/>
    <property type="match status" value="1"/>
</dbReference>
<sequence length="329" mass="37931">MIGITATVPVEIIFAAGMRPVDINNIFITSDNPSRLVSQAEAAGFSHNTCSWIKGIYSTVIARDIKEIIAVTGGDCSNTIPLAELLARNGIRIYTFHYPHDRDREGLWSQMDKLRKALGADWHDIKEVKSRLDRVRGKLKRLDYLTWREDVVSGLENHLFLVTASDFNGDPNRFENELDLFLADAEKRTPFDQKIRLGYLGVPPIFGRFYEFIESVGGRVVFNEVQRQFSMPFECDDIVNQYLEYTYPYDMAGRLRDIEQAVTQRRLHGLIHYTQTFCYRQIYDIILRQEARIPILTLEGDRPGLIDGRTCLRIETFVEMLKERQSPAI</sequence>
<comment type="similarity">
    <text evidence="1">Belongs to the FldB/FldC dehydratase alpha/beta subunit family.</text>
</comment>
<evidence type="ECO:0000256" key="1">
    <source>
        <dbReference type="ARBA" id="ARBA00005806"/>
    </source>
</evidence>
<protein>
    <submittedName>
        <fullName evidence="2">2-hydroxyglutaryl-CoA dehydratase, D-component</fullName>
    </submittedName>
</protein>